<evidence type="ECO:0000313" key="1">
    <source>
        <dbReference type="EMBL" id="GFY49418.1"/>
    </source>
</evidence>
<gene>
    <name evidence="1" type="ORF">TNIN_175001</name>
</gene>
<comment type="caution">
    <text evidence="1">The sequence shown here is derived from an EMBL/GenBank/DDBJ whole genome shotgun (WGS) entry which is preliminary data.</text>
</comment>
<evidence type="ECO:0000313" key="2">
    <source>
        <dbReference type="Proteomes" id="UP000886998"/>
    </source>
</evidence>
<keyword evidence="2" id="KW-1185">Reference proteome</keyword>
<dbReference type="EMBL" id="BMAV01007002">
    <property type="protein sequence ID" value="GFY49418.1"/>
    <property type="molecule type" value="Genomic_DNA"/>
</dbReference>
<name>A0A8X6X970_9ARAC</name>
<reference evidence="1" key="1">
    <citation type="submission" date="2020-08" db="EMBL/GenBank/DDBJ databases">
        <title>Multicomponent nature underlies the extraordinary mechanical properties of spider dragline silk.</title>
        <authorList>
            <person name="Kono N."/>
            <person name="Nakamura H."/>
            <person name="Mori M."/>
            <person name="Yoshida Y."/>
            <person name="Ohtoshi R."/>
            <person name="Malay A.D."/>
            <person name="Moran D.A.P."/>
            <person name="Tomita M."/>
            <person name="Numata K."/>
            <person name="Arakawa K."/>
        </authorList>
    </citation>
    <scope>NUCLEOTIDE SEQUENCE</scope>
</reference>
<proteinExistence type="predicted"/>
<dbReference type="AlphaFoldDB" id="A0A8X6X970"/>
<accession>A0A8X6X970</accession>
<protein>
    <submittedName>
        <fullName evidence="1">Uncharacterized protein</fullName>
    </submittedName>
</protein>
<sequence length="125" mass="13965">MKASSIFCPGEDSMRILLSGTFQIITEKNMPSFFRCPRRMFSASQYSVFPAACSQRDAPDYSSGRERSLCKMAVAICLENLLPGKAARSRQAVESLSTHVLVRLMSTSDPVQKSMLFGDLFRPSW</sequence>
<dbReference type="Proteomes" id="UP000886998">
    <property type="component" value="Unassembled WGS sequence"/>
</dbReference>
<organism evidence="1 2">
    <name type="scientific">Trichonephila inaurata madagascariensis</name>
    <dbReference type="NCBI Taxonomy" id="2747483"/>
    <lineage>
        <taxon>Eukaryota</taxon>
        <taxon>Metazoa</taxon>
        <taxon>Ecdysozoa</taxon>
        <taxon>Arthropoda</taxon>
        <taxon>Chelicerata</taxon>
        <taxon>Arachnida</taxon>
        <taxon>Araneae</taxon>
        <taxon>Araneomorphae</taxon>
        <taxon>Entelegynae</taxon>
        <taxon>Araneoidea</taxon>
        <taxon>Nephilidae</taxon>
        <taxon>Trichonephila</taxon>
        <taxon>Trichonephila inaurata</taxon>
    </lineage>
</organism>